<dbReference type="Pfam" id="PF00015">
    <property type="entry name" value="MCPsignal"/>
    <property type="match status" value="1"/>
</dbReference>
<dbReference type="Gene3D" id="3.30.450.20">
    <property type="entry name" value="PAS domain"/>
    <property type="match status" value="1"/>
</dbReference>
<dbReference type="PANTHER" id="PTHR32089:SF112">
    <property type="entry name" value="LYSOZYME-LIKE PROTEIN-RELATED"/>
    <property type="match status" value="1"/>
</dbReference>
<protein>
    <submittedName>
        <fullName evidence="9">Methyl-accepting chemotaxis protein</fullName>
    </submittedName>
</protein>
<dbReference type="InterPro" id="IPR004089">
    <property type="entry name" value="MCPsignal_dom"/>
</dbReference>
<keyword evidence="2" id="KW-0812">Transmembrane</keyword>
<dbReference type="EMBL" id="PPSK01000004">
    <property type="protein sequence ID" value="POB04530.1"/>
    <property type="molecule type" value="Genomic_DNA"/>
</dbReference>
<keyword evidence="5 7" id="KW-0807">Transducer</keyword>
<sequence>MGIFNIARYSRESGSTTDALFKDLNLAADLPQHSGAFSHLNAFARSLQQRITLSLHAAVGIAAHAPELARIAADSRAHGEQLAQSSEEIASATEQVSTTLDSELVPGATAVSQLSSDVSTQLRQCEQDSSNVLGQVDTINNCETELSAQIGEIGKQLEEITQVIGMIANISQQTNLLALNAAIEAARAGEQGRGFAVVADEVRTLAGKTTAATDKVAEIIDNFRSGMHSLNTASTQMQAAVATGRERIVSMDRSLSEATSAMGQLDQRIASIASGAEQIGAAVRSVSQDVQSVAGVASSMMQKASSVLEHSEAVRSEGDRLLEGLGGFRLGVHQVIRQRVTEMAASDELARGGASAEQAMQRWIEQDGRFELLYLVGADGVQVSENILSADLKDGSGSSARGKNWSNRPWFSNVRDTLSPFISDVYRSAATDGFCFTLSAPVLDERGQLRYVLGADIRLSALLQEGHTQQSHGSVSTPRAHPAWA</sequence>
<dbReference type="GO" id="GO:0016020">
    <property type="term" value="C:membrane"/>
    <property type="evidence" value="ECO:0007669"/>
    <property type="project" value="UniProtKB-SubCell"/>
</dbReference>
<dbReference type="PROSITE" id="PS50111">
    <property type="entry name" value="CHEMOTAXIS_TRANSDUC_2"/>
    <property type="match status" value="1"/>
</dbReference>
<proteinExistence type="inferred from homology"/>
<dbReference type="RefSeq" id="WP_104737577.1">
    <property type="nucleotide sequence ID" value="NZ_BMHR01000003.1"/>
</dbReference>
<dbReference type="InterPro" id="IPR004090">
    <property type="entry name" value="Chemotax_Me-accpt_rcpt"/>
</dbReference>
<dbReference type="Gene3D" id="1.10.287.950">
    <property type="entry name" value="Methyl-accepting chemotaxis protein"/>
    <property type="match status" value="1"/>
</dbReference>
<comment type="subcellular location">
    <subcellularLocation>
        <location evidence="1">Membrane</location>
    </subcellularLocation>
</comment>
<evidence type="ECO:0000256" key="7">
    <source>
        <dbReference type="PROSITE-ProRule" id="PRU00284"/>
    </source>
</evidence>
<dbReference type="SUPFAM" id="SSF103190">
    <property type="entry name" value="Sensory domain-like"/>
    <property type="match status" value="1"/>
</dbReference>
<dbReference type="GO" id="GO:0004888">
    <property type="term" value="F:transmembrane signaling receptor activity"/>
    <property type="evidence" value="ECO:0007669"/>
    <property type="project" value="InterPro"/>
</dbReference>
<keyword evidence="4" id="KW-0472">Membrane</keyword>
<evidence type="ECO:0000256" key="1">
    <source>
        <dbReference type="ARBA" id="ARBA00004370"/>
    </source>
</evidence>
<keyword evidence="10" id="KW-1185">Reference proteome</keyword>
<accession>A0A2P4EX21</accession>
<dbReference type="CDD" id="cd18773">
    <property type="entry name" value="PDC1_HK_sensor"/>
    <property type="match status" value="1"/>
</dbReference>
<evidence type="ECO:0000313" key="10">
    <source>
        <dbReference type="Proteomes" id="UP000243451"/>
    </source>
</evidence>
<dbReference type="PRINTS" id="PR00260">
    <property type="entry name" value="CHEMTRNSDUCR"/>
</dbReference>
<evidence type="ECO:0000256" key="3">
    <source>
        <dbReference type="ARBA" id="ARBA00022989"/>
    </source>
</evidence>
<comment type="similarity">
    <text evidence="6">Belongs to the methyl-accepting chemotaxis (MCP) protein family.</text>
</comment>
<dbReference type="SMART" id="SM00283">
    <property type="entry name" value="MA"/>
    <property type="match status" value="1"/>
</dbReference>
<evidence type="ECO:0000256" key="5">
    <source>
        <dbReference type="ARBA" id="ARBA00023224"/>
    </source>
</evidence>
<reference evidence="9 10" key="1">
    <citation type="submission" date="2018-01" db="EMBL/GenBank/DDBJ databases">
        <title>Draft genome of the type strain Pseudomonas oceani DSM 100277 isolated from the deep water in Okinawa trough, northwestern Pacific Ocean.</title>
        <authorList>
            <person name="Gomila M."/>
            <person name="Mulet M."/>
            <person name="Garcia-Valdes E."/>
            <person name="Lalucat J."/>
        </authorList>
    </citation>
    <scope>NUCLEOTIDE SEQUENCE [LARGE SCALE GENOMIC DNA]</scope>
    <source>
        <strain evidence="9 10">DSM 100277</strain>
    </source>
</reference>
<evidence type="ECO:0000313" key="9">
    <source>
        <dbReference type="EMBL" id="POB04530.1"/>
    </source>
</evidence>
<dbReference type="OrthoDB" id="9806477at2"/>
<dbReference type="InterPro" id="IPR029151">
    <property type="entry name" value="Sensor-like_sf"/>
</dbReference>
<gene>
    <name evidence="9" type="ORF">C1949_06030</name>
</gene>
<evidence type="ECO:0000256" key="2">
    <source>
        <dbReference type="ARBA" id="ARBA00022692"/>
    </source>
</evidence>
<feature type="domain" description="Methyl-accepting transducer" evidence="8">
    <location>
        <begin position="57"/>
        <end position="294"/>
    </location>
</feature>
<dbReference type="PANTHER" id="PTHR32089">
    <property type="entry name" value="METHYL-ACCEPTING CHEMOTAXIS PROTEIN MCPB"/>
    <property type="match status" value="1"/>
</dbReference>
<comment type="caution">
    <text evidence="9">The sequence shown here is derived from an EMBL/GenBank/DDBJ whole genome shotgun (WGS) entry which is preliminary data.</text>
</comment>
<dbReference type="SUPFAM" id="SSF58104">
    <property type="entry name" value="Methyl-accepting chemotaxis protein (MCP) signaling domain"/>
    <property type="match status" value="1"/>
</dbReference>
<evidence type="ECO:0000256" key="6">
    <source>
        <dbReference type="ARBA" id="ARBA00029447"/>
    </source>
</evidence>
<evidence type="ECO:0000256" key="4">
    <source>
        <dbReference type="ARBA" id="ARBA00023136"/>
    </source>
</evidence>
<dbReference type="GO" id="GO:0006935">
    <property type="term" value="P:chemotaxis"/>
    <property type="evidence" value="ECO:0007669"/>
    <property type="project" value="InterPro"/>
</dbReference>
<evidence type="ECO:0000259" key="8">
    <source>
        <dbReference type="PROSITE" id="PS50111"/>
    </source>
</evidence>
<dbReference type="AlphaFoldDB" id="A0A2P4EX21"/>
<organism evidence="9 10">
    <name type="scientific">Halopseudomonas oceani</name>
    <dbReference type="NCBI Taxonomy" id="1708783"/>
    <lineage>
        <taxon>Bacteria</taxon>
        <taxon>Pseudomonadati</taxon>
        <taxon>Pseudomonadota</taxon>
        <taxon>Gammaproteobacteria</taxon>
        <taxon>Pseudomonadales</taxon>
        <taxon>Pseudomonadaceae</taxon>
        <taxon>Halopseudomonas</taxon>
    </lineage>
</organism>
<dbReference type="GO" id="GO:0007165">
    <property type="term" value="P:signal transduction"/>
    <property type="evidence" value="ECO:0007669"/>
    <property type="project" value="UniProtKB-KW"/>
</dbReference>
<name>A0A2P4EX21_9GAMM</name>
<keyword evidence="3" id="KW-1133">Transmembrane helix</keyword>
<dbReference type="Proteomes" id="UP000243451">
    <property type="component" value="Unassembled WGS sequence"/>
</dbReference>